<feature type="domain" description="Phospholipase/carboxylesterase/thioesterase" evidence="10">
    <location>
        <begin position="12"/>
        <end position="196"/>
    </location>
</feature>
<dbReference type="Gene3D" id="3.40.50.1820">
    <property type="entry name" value="alpha/beta hydrolase"/>
    <property type="match status" value="1"/>
</dbReference>
<comment type="function">
    <text evidence="7">Hydrolyzes fatty acids from S-acylated cysteine residues in proteins with a strong preference for palmitoylated G-alpha proteins over other acyl substrates. Mediates the deacylation of G-alpha proteins such as GPA1 in vivo, but has weak or no activity toward palmitoylated Ras proteins. Has weak lysophospholipase activity in vitro; however such activity may not exist in vivo.</text>
</comment>
<dbReference type="InterPro" id="IPR003140">
    <property type="entry name" value="PLipase/COase/thioEstase"/>
</dbReference>
<dbReference type="Pfam" id="PF02230">
    <property type="entry name" value="Abhydrolase_2"/>
    <property type="match status" value="1"/>
</dbReference>
<dbReference type="Proteomes" id="UP000249464">
    <property type="component" value="Unassembled WGS sequence"/>
</dbReference>
<keyword evidence="4" id="KW-0719">Serine esterase</keyword>
<evidence type="ECO:0000256" key="1">
    <source>
        <dbReference type="ARBA" id="ARBA00006499"/>
    </source>
</evidence>
<evidence type="ECO:0000256" key="3">
    <source>
        <dbReference type="ARBA" id="ARBA00014923"/>
    </source>
</evidence>
<dbReference type="InterPro" id="IPR029058">
    <property type="entry name" value="AB_hydrolase_fold"/>
</dbReference>
<dbReference type="AlphaFoldDB" id="A0A2X0P6S0"/>
<sequence>MTSPPPFTGKTPLVVTAQNKHTATLIFSHGLGDTADGWLDFAKDLWPQFPHLKWILTDAHDVFLALDHGDTSSFETSRCHLGGIKSRNAPPQDEDSQGMLQSVETIKQLIEIEVANGIDPGRIVVGGFSQGSVLSILTTVTSTRPLAGTLALSGYLALTYENHINTLATDVGRNIPMLMAHGDQDAVIAYVSRKWIFHTLGKEGAEAMMTHLQVLTTCHFRNPGHQICSSFSPNSISLDKSQRRYDHLKSIGSRAFFGSARDIGYCRIFEQGYSLDTVCQVASLLSEFTNF</sequence>
<keyword evidence="6" id="KW-0276">Fatty acid metabolism</keyword>
<comment type="catalytic activity">
    <reaction evidence="9">
        <text>S-hexadecanoyl-L-cysteinyl-[protein] + H2O = L-cysteinyl-[protein] + hexadecanoate + H(+)</text>
        <dbReference type="Rhea" id="RHEA:19233"/>
        <dbReference type="Rhea" id="RHEA-COMP:10131"/>
        <dbReference type="Rhea" id="RHEA-COMP:11032"/>
        <dbReference type="ChEBI" id="CHEBI:7896"/>
        <dbReference type="ChEBI" id="CHEBI:15377"/>
        <dbReference type="ChEBI" id="CHEBI:15378"/>
        <dbReference type="ChEBI" id="CHEBI:29950"/>
        <dbReference type="ChEBI" id="CHEBI:74151"/>
        <dbReference type="EC" id="3.1.2.22"/>
    </reaction>
</comment>
<evidence type="ECO:0000256" key="9">
    <source>
        <dbReference type="ARBA" id="ARBA00047337"/>
    </source>
</evidence>
<dbReference type="GO" id="GO:0005737">
    <property type="term" value="C:cytoplasm"/>
    <property type="evidence" value="ECO:0007669"/>
    <property type="project" value="TreeGrafter"/>
</dbReference>
<keyword evidence="6" id="KW-0443">Lipid metabolism</keyword>
<dbReference type="EMBL" id="FQNC01000047">
    <property type="protein sequence ID" value="SGY76862.1"/>
    <property type="molecule type" value="Genomic_DNA"/>
</dbReference>
<gene>
    <name evidence="11" type="primary">BQ5605_C005g03523</name>
    <name evidence="11" type="ORF">BQ5605_C005G03523</name>
</gene>
<evidence type="ECO:0000259" key="10">
    <source>
        <dbReference type="Pfam" id="PF02230"/>
    </source>
</evidence>
<dbReference type="PANTHER" id="PTHR10655:SF17">
    <property type="entry name" value="LYSOPHOSPHOLIPASE-LIKE PROTEIN 1"/>
    <property type="match status" value="1"/>
</dbReference>
<evidence type="ECO:0000256" key="8">
    <source>
        <dbReference type="ARBA" id="ARBA00031195"/>
    </source>
</evidence>
<dbReference type="InterPro" id="IPR050565">
    <property type="entry name" value="LYPA1-2/EST-like"/>
</dbReference>
<keyword evidence="5" id="KW-0378">Hydrolase</keyword>
<evidence type="ECO:0000256" key="2">
    <source>
        <dbReference type="ARBA" id="ARBA00012423"/>
    </source>
</evidence>
<accession>A0A2X0P6S0</accession>
<proteinExistence type="inferred from homology"/>
<evidence type="ECO:0000256" key="6">
    <source>
        <dbReference type="ARBA" id="ARBA00022832"/>
    </source>
</evidence>
<dbReference type="PANTHER" id="PTHR10655">
    <property type="entry name" value="LYSOPHOSPHOLIPASE-RELATED"/>
    <property type="match status" value="1"/>
</dbReference>
<dbReference type="STRING" id="796604.A0A2X0P6S0"/>
<evidence type="ECO:0000256" key="7">
    <source>
        <dbReference type="ARBA" id="ARBA00029392"/>
    </source>
</evidence>
<evidence type="ECO:0000256" key="4">
    <source>
        <dbReference type="ARBA" id="ARBA00022487"/>
    </source>
</evidence>
<keyword evidence="12" id="KW-1185">Reference proteome</keyword>
<dbReference type="GO" id="GO:0008474">
    <property type="term" value="F:palmitoyl-(protein) hydrolase activity"/>
    <property type="evidence" value="ECO:0007669"/>
    <property type="project" value="UniProtKB-EC"/>
</dbReference>
<dbReference type="GO" id="GO:0052689">
    <property type="term" value="F:carboxylic ester hydrolase activity"/>
    <property type="evidence" value="ECO:0007669"/>
    <property type="project" value="UniProtKB-KW"/>
</dbReference>
<name>A0A2X0P6S0_9BASI</name>
<comment type="similarity">
    <text evidence="1">Belongs to the AB hydrolase superfamily. AB hydrolase 2 family.</text>
</comment>
<dbReference type="SUPFAM" id="SSF53474">
    <property type="entry name" value="alpha/beta-Hydrolases"/>
    <property type="match status" value="1"/>
</dbReference>
<protein>
    <recommendedName>
        <fullName evidence="3">Acyl-protein thioesterase 1</fullName>
        <ecNumber evidence="2">3.1.2.22</ecNumber>
    </recommendedName>
    <alternativeName>
        <fullName evidence="8">Palmitoyl-protein hydrolase</fullName>
    </alternativeName>
</protein>
<reference evidence="11 12" key="1">
    <citation type="submission" date="2016-11" db="EMBL/GenBank/DDBJ databases">
        <authorList>
            <person name="Jaros S."/>
            <person name="Januszkiewicz K."/>
            <person name="Wedrychowicz H."/>
        </authorList>
    </citation>
    <scope>NUCLEOTIDE SEQUENCE [LARGE SCALE GENOMIC DNA]</scope>
</reference>
<evidence type="ECO:0000313" key="11">
    <source>
        <dbReference type="EMBL" id="SGY76862.1"/>
    </source>
</evidence>
<dbReference type="EC" id="3.1.2.22" evidence="2"/>
<dbReference type="GO" id="GO:0006631">
    <property type="term" value="P:fatty acid metabolic process"/>
    <property type="evidence" value="ECO:0007669"/>
    <property type="project" value="UniProtKB-KW"/>
</dbReference>
<evidence type="ECO:0000256" key="5">
    <source>
        <dbReference type="ARBA" id="ARBA00022801"/>
    </source>
</evidence>
<evidence type="ECO:0000313" key="12">
    <source>
        <dbReference type="Proteomes" id="UP000249464"/>
    </source>
</evidence>
<organism evidence="11 12">
    <name type="scientific">Microbotryum silenes-dioicae</name>
    <dbReference type="NCBI Taxonomy" id="796604"/>
    <lineage>
        <taxon>Eukaryota</taxon>
        <taxon>Fungi</taxon>
        <taxon>Dikarya</taxon>
        <taxon>Basidiomycota</taxon>
        <taxon>Pucciniomycotina</taxon>
        <taxon>Microbotryomycetes</taxon>
        <taxon>Microbotryales</taxon>
        <taxon>Microbotryaceae</taxon>
        <taxon>Microbotryum</taxon>
    </lineage>
</organism>